<feature type="compositionally biased region" description="Basic and acidic residues" evidence="2">
    <location>
        <begin position="1431"/>
        <end position="1443"/>
    </location>
</feature>
<evidence type="ECO:0000256" key="2">
    <source>
        <dbReference type="SAM" id="MobiDB-lite"/>
    </source>
</evidence>
<reference evidence="4 5" key="1">
    <citation type="journal article" date="2016" name="Sci. Rep.">
        <title>The genome sequence of the outbreeding globe artichoke constructed de novo incorporating a phase-aware low-pass sequencing strategy of F1 progeny.</title>
        <authorList>
            <person name="Scaglione D."/>
            <person name="Reyes-Chin-Wo S."/>
            <person name="Acquadro A."/>
            <person name="Froenicke L."/>
            <person name="Portis E."/>
            <person name="Beitel C."/>
            <person name="Tirone M."/>
            <person name="Mauro R."/>
            <person name="Lo Monaco A."/>
            <person name="Mauromicale G."/>
            <person name="Faccioli P."/>
            <person name="Cattivelli L."/>
            <person name="Rieseberg L."/>
            <person name="Michelmore R."/>
            <person name="Lanteri S."/>
        </authorList>
    </citation>
    <scope>NUCLEOTIDE SEQUENCE [LARGE SCALE GENOMIC DNA]</scope>
    <source>
        <strain evidence="4">2C</strain>
    </source>
</reference>
<evidence type="ECO:0000256" key="1">
    <source>
        <dbReference type="SAM" id="Coils"/>
    </source>
</evidence>
<feature type="compositionally biased region" description="Polar residues" evidence="2">
    <location>
        <begin position="653"/>
        <end position="662"/>
    </location>
</feature>
<proteinExistence type="predicted"/>
<feature type="compositionally biased region" description="Polar residues" evidence="2">
    <location>
        <begin position="291"/>
        <end position="319"/>
    </location>
</feature>
<dbReference type="STRING" id="59895.A0A103YIG4"/>
<evidence type="ECO:0000259" key="3">
    <source>
        <dbReference type="PROSITE" id="PS51840"/>
    </source>
</evidence>
<feature type="region of interest" description="Disordered" evidence="2">
    <location>
        <begin position="1"/>
        <end position="25"/>
    </location>
</feature>
<dbReference type="PANTHER" id="PTHR47270:SF8">
    <property type="entry name" value="NT-TYPE C2 DOMAIN-CONTAINING PROTEIN"/>
    <property type="match status" value="1"/>
</dbReference>
<feature type="region of interest" description="Disordered" evidence="2">
    <location>
        <begin position="651"/>
        <end position="675"/>
    </location>
</feature>
<feature type="coiled-coil region" evidence="1">
    <location>
        <begin position="932"/>
        <end position="1015"/>
    </location>
</feature>
<organism evidence="4 5">
    <name type="scientific">Cynara cardunculus var. scolymus</name>
    <name type="common">Globe artichoke</name>
    <name type="synonym">Cynara scolymus</name>
    <dbReference type="NCBI Taxonomy" id="59895"/>
    <lineage>
        <taxon>Eukaryota</taxon>
        <taxon>Viridiplantae</taxon>
        <taxon>Streptophyta</taxon>
        <taxon>Embryophyta</taxon>
        <taxon>Tracheophyta</taxon>
        <taxon>Spermatophyta</taxon>
        <taxon>Magnoliopsida</taxon>
        <taxon>eudicotyledons</taxon>
        <taxon>Gunneridae</taxon>
        <taxon>Pentapetalae</taxon>
        <taxon>asterids</taxon>
        <taxon>campanulids</taxon>
        <taxon>Asterales</taxon>
        <taxon>Asteraceae</taxon>
        <taxon>Carduoideae</taxon>
        <taxon>Cardueae</taxon>
        <taxon>Carduinae</taxon>
        <taxon>Cynara</taxon>
    </lineage>
</organism>
<feature type="coiled-coil region" evidence="1">
    <location>
        <begin position="678"/>
        <end position="764"/>
    </location>
</feature>
<dbReference type="InterPro" id="IPR019448">
    <property type="entry name" value="NT-C2"/>
</dbReference>
<feature type="coiled-coil region" evidence="1">
    <location>
        <begin position="1147"/>
        <end position="1266"/>
    </location>
</feature>
<name>A0A103YIG4_CYNCS</name>
<feature type="domain" description="C2 NT-type" evidence="3">
    <location>
        <begin position="24"/>
        <end position="159"/>
    </location>
</feature>
<sequence length="1572" mass="179533">MKETIKQQMMKRLHRRNSSSSSTASIDYTSGERLEFKFSGLQALQVPKGWDKLSLSLISVETGKTIAKTGRAAVQNGICRWTENLSERIWVPHDDASKGLEQCLYKLFISMGSGRSSILGEVTVNLSGHFSSENSTSIAQPLKNCSHGTILQVEIQCLTPRANLRWTDTDSFTEDANASDDLDNTSDASDGRITKSLGSSISSNFQYTSQAGGLGSRDRSLSAGGSRSSFDSMDDSFGRESCSPNRNLSEVANDLIGRQDSVRSSNSAQDSSYHVYDSPRSSHSLYSSGSGKNVLSQRQDSGKVSNSIPASPLRTSGSTEFALEAEGSTMEELRTEARMWERNTRKLMVDLDFLRKESRDQTKKLENATMEVLASRTECDGLKHEINYLKVLLDESAVKEKDADDLKLQVQDKKDIQTELEEEIKFQKELNDNLSLQLNRTQESNLELVSILQELEETIEKQRLEIESLTMLKLEQDGEEADTRVQVSDKKIRAVPCGSDYINNSIENPKTGFLVEGNDQWDPELQLQKFLESQKTLESIILHLEKTLEEKTQEIEREQVLKAQTLLDNELEWTKKLTLKDQEIFNLEEKLSEAHAAQFPVERESHSRETPDLIEIKALKDKIQELERDCNELTDENLELLYKLKESSKDLSTGANSISSSLGRRPGSESPIIEDSKMIKLECQTQQLKEEAKKRELDGIDAGYLQLRCNDLESKCVELEVNIQGFKDRAYYLDGELDKYREKAVEQEKEVDALKQSLKSQQEGKQENSFPQEGQAEVVLNNVVQSNTSLGNLHVAKYNVHGEETKPMTKDPWNVENKMDDSLKNNNDMLEKFNMELKSRVEDLGKELLAKTSEIEALKSGFLLKGREIPCRSYNQRDLKTQLSDMQILKSQLKGSLKAMQSDSTLIYECLDKVKSDMVMLNGTKDSQFAANKILEKKLLELESCNKELELHLAELEVENIHLSERISGLEPQLRYLTDARESSRLEIQHSETSIKNLQAEIRRLEEEIETSKVDMRQKLEYMQKRWLEAQEECEYLKKANPKLQNTAESLIEECSALEKSNRELKQQRLDLYNRSKDMEAELRESQHNFSKLSRNLEDLEDKFSLMINGVATKEKMFVSELEDLYLQNKEQTEKFVMGENLFNQMYSEKMVEIDNLQQEVAHLSTQIYATQDERDRMASEAVLEMHVLRADKDKLEIAIEDVKEKFRSSEKKLDTIQDEYEARIQDVMVELAASKQNHGILEANLDKLMELLENSRSNEEKLRITVGELHDDLKHCEYQGVQLTEEISSLKGQLQKVPLLQDEVVALKNSLNDVKYENERLEASLQMITADYEELKEEKTSLFQKTSSMQKRVIELEDQKRSKVALEEQIMRLQGDLTAKEALCAQDAELKNELGRLKRSNSHLQRKINHLQEEKDECMKNVQVLEEKLEQKKGLQPDDIERSTNNSANSFGSNGSLHDYMKFSEDVEDETIIDAASRIRSLENELAEALEANDMYKAQIKSFVSEGQDVEVAGITINKEHDKDASSVETELKELQERYLHMSLKYAEVEAQREELVSKLKAVRPGRSWFS</sequence>
<dbReference type="Gene3D" id="1.10.287.1490">
    <property type="match status" value="1"/>
</dbReference>
<dbReference type="PROSITE" id="PS51840">
    <property type="entry name" value="C2_NT"/>
    <property type="match status" value="1"/>
</dbReference>
<feature type="region of interest" description="Disordered" evidence="2">
    <location>
        <begin position="210"/>
        <end position="328"/>
    </location>
</feature>
<feature type="coiled-coil region" evidence="1">
    <location>
        <begin position="403"/>
        <end position="472"/>
    </location>
</feature>
<dbReference type="EMBL" id="LEKV01001049">
    <property type="protein sequence ID" value="KVI09668.1"/>
    <property type="molecule type" value="Genomic_DNA"/>
</dbReference>
<feature type="coiled-coil region" evidence="1">
    <location>
        <begin position="1041"/>
        <end position="1103"/>
    </location>
</feature>
<accession>A0A103YIG4</accession>
<keyword evidence="1" id="KW-0175">Coiled coil</keyword>
<dbReference type="Proteomes" id="UP000243975">
    <property type="component" value="Unassembled WGS sequence"/>
</dbReference>
<gene>
    <name evidence="4" type="ORF">Ccrd_011942</name>
</gene>
<dbReference type="OMA" id="DKMSNMQ"/>
<keyword evidence="5" id="KW-1185">Reference proteome</keyword>
<dbReference type="Gramene" id="KVI09668">
    <property type="protein sequence ID" value="KVI09668"/>
    <property type="gene ID" value="Ccrd_011942"/>
</dbReference>
<comment type="caution">
    <text evidence="4">The sequence shown here is derived from an EMBL/GenBank/DDBJ whole genome shotgun (WGS) entry which is preliminary data.</text>
</comment>
<feature type="compositionally biased region" description="Low complexity" evidence="2">
    <location>
        <begin position="278"/>
        <end position="290"/>
    </location>
</feature>
<evidence type="ECO:0000313" key="4">
    <source>
        <dbReference type="EMBL" id="KVI09668.1"/>
    </source>
</evidence>
<dbReference type="PANTHER" id="PTHR47270">
    <property type="entry name" value="PROTEIN MLP1-LIKE"/>
    <property type="match status" value="1"/>
</dbReference>
<evidence type="ECO:0000313" key="5">
    <source>
        <dbReference type="Proteomes" id="UP000243975"/>
    </source>
</evidence>
<feature type="compositionally biased region" description="Low complexity" evidence="2">
    <location>
        <begin position="1444"/>
        <end position="1454"/>
    </location>
</feature>
<feature type="region of interest" description="Disordered" evidence="2">
    <location>
        <begin position="1431"/>
        <end position="1454"/>
    </location>
</feature>
<protein>
    <submittedName>
        <fullName evidence="4">EEIG1/EHBP1 N-terminal domain-containing protein</fullName>
    </submittedName>
</protein>
<feature type="coiled-coil region" evidence="1">
    <location>
        <begin position="1473"/>
        <end position="1553"/>
    </location>
</feature>
<feature type="compositionally biased region" description="Polar residues" evidence="2">
    <location>
        <begin position="262"/>
        <end position="272"/>
    </location>
</feature>
<dbReference type="Pfam" id="PF10358">
    <property type="entry name" value="NT-C2"/>
    <property type="match status" value="1"/>
</dbReference>
<feature type="coiled-coil region" evidence="1">
    <location>
        <begin position="616"/>
        <end position="643"/>
    </location>
</feature>